<comment type="caution">
    <text evidence="1">The sequence shown here is derived from an EMBL/GenBank/DDBJ whole genome shotgun (WGS) entry which is preliminary data.</text>
</comment>
<name>A0A4S1WH37_9SPHN</name>
<evidence type="ECO:0000313" key="1">
    <source>
        <dbReference type="EMBL" id="TGX42428.1"/>
    </source>
</evidence>
<protein>
    <submittedName>
        <fullName evidence="1">Uncharacterized protein</fullName>
    </submittedName>
</protein>
<sequence>MVPLRPARLFRSRWAALLWAAGVIFTAVSFIGLGDSESHAVESKLVDATGVDVSNADLAVLANALSE</sequence>
<dbReference type="EMBL" id="SRXU01000004">
    <property type="protein sequence ID" value="TGX42428.1"/>
    <property type="molecule type" value="Genomic_DNA"/>
</dbReference>
<proteinExistence type="predicted"/>
<dbReference type="AlphaFoldDB" id="A0A4S1WH37"/>
<gene>
    <name evidence="1" type="ORF">E5A74_11345</name>
</gene>
<dbReference type="RefSeq" id="WP_135984923.1">
    <property type="nucleotide sequence ID" value="NZ_JAASQM010000004.1"/>
</dbReference>
<dbReference type="OrthoDB" id="7508620at2"/>
<reference evidence="1 2" key="1">
    <citation type="submission" date="2019-04" db="EMBL/GenBank/DDBJ databases">
        <title>Sphingomonas psychrotolerans sp. nov., isolated from soil in the Tianshan Mountains, Xinjiang, China.</title>
        <authorList>
            <person name="Luo Y."/>
            <person name="Sheng H."/>
        </authorList>
    </citation>
    <scope>NUCLEOTIDE SEQUENCE [LARGE SCALE GENOMIC DNA]</scope>
    <source>
        <strain evidence="1 2">KIS18-15</strain>
    </source>
</reference>
<keyword evidence="2" id="KW-1185">Reference proteome</keyword>
<evidence type="ECO:0000313" key="2">
    <source>
        <dbReference type="Proteomes" id="UP000309848"/>
    </source>
</evidence>
<accession>A0A4S1WH37</accession>
<organism evidence="1 2">
    <name type="scientific">Sphingomonas naasensis</name>
    <dbReference type="NCBI Taxonomy" id="1344951"/>
    <lineage>
        <taxon>Bacteria</taxon>
        <taxon>Pseudomonadati</taxon>
        <taxon>Pseudomonadota</taxon>
        <taxon>Alphaproteobacteria</taxon>
        <taxon>Sphingomonadales</taxon>
        <taxon>Sphingomonadaceae</taxon>
        <taxon>Sphingomonas</taxon>
    </lineage>
</organism>
<dbReference type="Proteomes" id="UP000309848">
    <property type="component" value="Unassembled WGS sequence"/>
</dbReference>